<evidence type="ECO:0000313" key="2">
    <source>
        <dbReference type="EMBL" id="EGT40193.1"/>
    </source>
</evidence>
<dbReference type="STRING" id="135651.G0NYR0"/>
<dbReference type="InterPro" id="IPR050283">
    <property type="entry name" value="E-box_TF_Regulators"/>
</dbReference>
<dbReference type="InterPro" id="IPR011598">
    <property type="entry name" value="bHLH_dom"/>
</dbReference>
<dbReference type="HOGENOM" id="CLU_1023872_0_0_1"/>
<gene>
    <name evidence="2" type="ORF">CAEBREN_21529</name>
</gene>
<dbReference type="PANTHER" id="PTHR23349:SF111">
    <property type="entry name" value="BHLH DOMAIN-CONTAINING PROTEIN"/>
    <property type="match status" value="1"/>
</dbReference>
<dbReference type="Gene3D" id="1.25.10.10">
    <property type="entry name" value="Leucine-rich Repeat Variant"/>
    <property type="match status" value="1"/>
</dbReference>
<proteinExistence type="predicted"/>
<dbReference type="SUPFAM" id="SSF48371">
    <property type="entry name" value="ARM repeat"/>
    <property type="match status" value="1"/>
</dbReference>
<evidence type="ECO:0000259" key="1">
    <source>
        <dbReference type="PROSITE" id="PS50888"/>
    </source>
</evidence>
<dbReference type="Proteomes" id="UP000008068">
    <property type="component" value="Unassembled WGS sequence"/>
</dbReference>
<dbReference type="SUPFAM" id="SSF47459">
    <property type="entry name" value="HLH, helix-loop-helix DNA-binding domain"/>
    <property type="match status" value="1"/>
</dbReference>
<dbReference type="eggNOG" id="ENOG502TI5F">
    <property type="taxonomic scope" value="Eukaryota"/>
</dbReference>
<dbReference type="Gene3D" id="4.10.280.10">
    <property type="entry name" value="Helix-loop-helix DNA-binding domain"/>
    <property type="match status" value="1"/>
</dbReference>
<feature type="domain" description="BHLH" evidence="1">
    <location>
        <begin position="189"/>
        <end position="240"/>
    </location>
</feature>
<dbReference type="SMART" id="SM00353">
    <property type="entry name" value="HLH"/>
    <property type="match status" value="1"/>
</dbReference>
<dbReference type="GO" id="GO:0032502">
    <property type="term" value="P:developmental process"/>
    <property type="evidence" value="ECO:0007669"/>
    <property type="project" value="TreeGrafter"/>
</dbReference>
<dbReference type="InterPro" id="IPR016024">
    <property type="entry name" value="ARM-type_fold"/>
</dbReference>
<dbReference type="PANTHER" id="PTHR23349">
    <property type="entry name" value="BASIC HELIX-LOOP-HELIX TRANSCRIPTION FACTOR, TWIST"/>
    <property type="match status" value="1"/>
</dbReference>
<dbReference type="InterPro" id="IPR011989">
    <property type="entry name" value="ARM-like"/>
</dbReference>
<accession>G0NYR0</accession>
<protein>
    <recommendedName>
        <fullName evidence="1">BHLH domain-containing protein</fullName>
    </recommendedName>
</protein>
<dbReference type="GO" id="GO:0000977">
    <property type="term" value="F:RNA polymerase II transcription regulatory region sequence-specific DNA binding"/>
    <property type="evidence" value="ECO:0007669"/>
    <property type="project" value="TreeGrafter"/>
</dbReference>
<dbReference type="GO" id="GO:0046983">
    <property type="term" value="F:protein dimerization activity"/>
    <property type="evidence" value="ECO:0007669"/>
    <property type="project" value="InterPro"/>
</dbReference>
<organism evidence="3">
    <name type="scientific">Caenorhabditis brenneri</name>
    <name type="common">Nematode worm</name>
    <dbReference type="NCBI Taxonomy" id="135651"/>
    <lineage>
        <taxon>Eukaryota</taxon>
        <taxon>Metazoa</taxon>
        <taxon>Ecdysozoa</taxon>
        <taxon>Nematoda</taxon>
        <taxon>Chromadorea</taxon>
        <taxon>Rhabditida</taxon>
        <taxon>Rhabditina</taxon>
        <taxon>Rhabditomorpha</taxon>
        <taxon>Rhabditoidea</taxon>
        <taxon>Rhabditidae</taxon>
        <taxon>Peloderinae</taxon>
        <taxon>Caenorhabditis</taxon>
    </lineage>
</organism>
<dbReference type="Pfam" id="PF00010">
    <property type="entry name" value="HLH"/>
    <property type="match status" value="1"/>
</dbReference>
<name>G0NYR0_CAEBE</name>
<evidence type="ECO:0000313" key="3">
    <source>
        <dbReference type="Proteomes" id="UP000008068"/>
    </source>
</evidence>
<dbReference type="InterPro" id="IPR036638">
    <property type="entry name" value="HLH_DNA-bd_sf"/>
</dbReference>
<dbReference type="PROSITE" id="PS50888">
    <property type="entry name" value="BHLH"/>
    <property type="match status" value="1"/>
</dbReference>
<dbReference type="GO" id="GO:0000981">
    <property type="term" value="F:DNA-binding transcription factor activity, RNA polymerase II-specific"/>
    <property type="evidence" value="ECO:0007669"/>
    <property type="project" value="TreeGrafter"/>
</dbReference>
<sequence length="272" mass="31695">MNLEFLRNALLGAHNEEGGPNIIQRFFSVELMEPPKLIDEPSFINAAEDLAHQLEDFFVMDNFAQRFSEECGFRAMNNITSSTDTDIQLLYLRLIPLIAENCPEYQTVMAKSELFAHLLQLLPKQNVDSKTKQAIVSAISPCVRSCPTPWEKLFDLGGVDKIQKVLEEESLVLVAKAAHFLQQLSHKEKHAKERNRRERLRMHRLNSAFNDLRNRLPSNREKKISKKDTLLKAIEYICHLNRFLRKTDDLAPINFRTTMLLEEVRRQWRMTF</sequence>
<keyword evidence="3" id="KW-1185">Reference proteome</keyword>
<dbReference type="CDD" id="cd11390">
    <property type="entry name" value="bHLH_TS"/>
    <property type="match status" value="1"/>
</dbReference>
<dbReference type="InParanoid" id="G0NYR0"/>
<dbReference type="EMBL" id="GL379983">
    <property type="protein sequence ID" value="EGT40193.1"/>
    <property type="molecule type" value="Genomic_DNA"/>
</dbReference>
<dbReference type="FunCoup" id="G0NYR0">
    <property type="interactions" value="170"/>
</dbReference>
<dbReference type="AlphaFoldDB" id="G0NYR0"/>
<dbReference type="OrthoDB" id="5820934at2759"/>
<reference evidence="3" key="1">
    <citation type="submission" date="2011-07" db="EMBL/GenBank/DDBJ databases">
        <authorList>
            <consortium name="Caenorhabditis brenneri Sequencing and Analysis Consortium"/>
            <person name="Wilson R.K."/>
        </authorList>
    </citation>
    <scope>NUCLEOTIDE SEQUENCE [LARGE SCALE GENOMIC DNA]</scope>
    <source>
        <strain evidence="3">PB2801</strain>
    </source>
</reference>